<feature type="transmembrane region" description="Helical" evidence="1">
    <location>
        <begin position="136"/>
        <end position="161"/>
    </location>
</feature>
<keyword evidence="1" id="KW-0812">Transmembrane</keyword>
<accession>A0A9D2LTN1</accession>
<feature type="transmembrane region" description="Helical" evidence="1">
    <location>
        <begin position="230"/>
        <end position="248"/>
    </location>
</feature>
<keyword evidence="1" id="KW-0472">Membrane</keyword>
<organism evidence="2 3">
    <name type="scientific">Candidatus Blautia faecavium</name>
    <dbReference type="NCBI Taxonomy" id="2838487"/>
    <lineage>
        <taxon>Bacteria</taxon>
        <taxon>Bacillati</taxon>
        <taxon>Bacillota</taxon>
        <taxon>Clostridia</taxon>
        <taxon>Lachnospirales</taxon>
        <taxon>Lachnospiraceae</taxon>
        <taxon>Blautia</taxon>
    </lineage>
</organism>
<dbReference type="AlphaFoldDB" id="A0A9D2LTN1"/>
<gene>
    <name evidence="2" type="ORF">IAA06_09150</name>
</gene>
<protein>
    <recommendedName>
        <fullName evidence="4">ABC-2 family transporter protein</fullName>
    </recommendedName>
</protein>
<evidence type="ECO:0000313" key="3">
    <source>
        <dbReference type="Proteomes" id="UP000823842"/>
    </source>
</evidence>
<feature type="transmembrane region" description="Helical" evidence="1">
    <location>
        <begin position="168"/>
        <end position="193"/>
    </location>
</feature>
<feature type="transmembrane region" description="Helical" evidence="1">
    <location>
        <begin position="54"/>
        <end position="73"/>
    </location>
</feature>
<comment type="caution">
    <text evidence="2">The sequence shown here is derived from an EMBL/GenBank/DDBJ whole genome shotgun (WGS) entry which is preliminary data.</text>
</comment>
<feature type="transmembrane region" description="Helical" evidence="1">
    <location>
        <begin position="94"/>
        <end position="124"/>
    </location>
</feature>
<sequence length="253" mass="28360">MLNYVKSEFYRISHIISLYLFGGIAAALILVLHLALYFIGNQYTTSSFSYSNLVANPMIFGYAGAFLAALIYDGNRKNGNLKNTVAFGISRTKIFIGQCIVSLAAAIVLMCVLVGFWILCSTIFLPQEGPVVINDLLWEIPASFFISAACLICGIVCIELFEKSSVAILVWLTVWFFLPKAVFLLSIQFPVLYDMAMWIPENFFSAYQSHINTRECITLWETWEGMLKCILSGMIGIFVFSLSGITLLRKKEL</sequence>
<keyword evidence="1" id="KW-1133">Transmembrane helix</keyword>
<dbReference type="Proteomes" id="UP000823842">
    <property type="component" value="Unassembled WGS sequence"/>
</dbReference>
<proteinExistence type="predicted"/>
<reference evidence="2" key="2">
    <citation type="submission" date="2021-04" db="EMBL/GenBank/DDBJ databases">
        <authorList>
            <person name="Gilroy R."/>
        </authorList>
    </citation>
    <scope>NUCLEOTIDE SEQUENCE</scope>
    <source>
        <strain evidence="2">ChiSjej1B19-5720</strain>
    </source>
</reference>
<reference evidence="2" key="1">
    <citation type="journal article" date="2021" name="PeerJ">
        <title>Extensive microbial diversity within the chicken gut microbiome revealed by metagenomics and culture.</title>
        <authorList>
            <person name="Gilroy R."/>
            <person name="Ravi A."/>
            <person name="Getino M."/>
            <person name="Pursley I."/>
            <person name="Horton D.L."/>
            <person name="Alikhan N.F."/>
            <person name="Baker D."/>
            <person name="Gharbi K."/>
            <person name="Hall N."/>
            <person name="Watson M."/>
            <person name="Adriaenssens E.M."/>
            <person name="Foster-Nyarko E."/>
            <person name="Jarju S."/>
            <person name="Secka A."/>
            <person name="Antonio M."/>
            <person name="Oren A."/>
            <person name="Chaudhuri R.R."/>
            <person name="La Ragione R."/>
            <person name="Hildebrand F."/>
            <person name="Pallen M.J."/>
        </authorList>
    </citation>
    <scope>NUCLEOTIDE SEQUENCE</scope>
    <source>
        <strain evidence="2">ChiSjej1B19-5720</strain>
    </source>
</reference>
<evidence type="ECO:0000256" key="1">
    <source>
        <dbReference type="SAM" id="Phobius"/>
    </source>
</evidence>
<name>A0A9D2LTN1_9FIRM</name>
<evidence type="ECO:0000313" key="2">
    <source>
        <dbReference type="EMBL" id="HJB28943.1"/>
    </source>
</evidence>
<evidence type="ECO:0008006" key="4">
    <source>
        <dbReference type="Google" id="ProtNLM"/>
    </source>
</evidence>
<feature type="transmembrane region" description="Helical" evidence="1">
    <location>
        <begin position="12"/>
        <end position="39"/>
    </location>
</feature>
<dbReference type="EMBL" id="DWYZ01000172">
    <property type="protein sequence ID" value="HJB28943.1"/>
    <property type="molecule type" value="Genomic_DNA"/>
</dbReference>